<dbReference type="InterPro" id="IPR013029">
    <property type="entry name" value="YchF_C"/>
</dbReference>
<dbReference type="GO" id="GO:0005524">
    <property type="term" value="F:ATP binding"/>
    <property type="evidence" value="ECO:0007669"/>
    <property type="project" value="UniProtKB-KW"/>
</dbReference>
<comment type="cofactor">
    <cofactor evidence="1">
        <name>Mg(2+)</name>
        <dbReference type="ChEBI" id="CHEBI:18420"/>
    </cofactor>
</comment>
<dbReference type="GO" id="GO:0005737">
    <property type="term" value="C:cytoplasm"/>
    <property type="evidence" value="ECO:0007669"/>
    <property type="project" value="TreeGrafter"/>
</dbReference>
<evidence type="ECO:0000256" key="4">
    <source>
        <dbReference type="ARBA" id="ARBA00022840"/>
    </source>
</evidence>
<evidence type="ECO:0000256" key="1">
    <source>
        <dbReference type="ARBA" id="ARBA00001946"/>
    </source>
</evidence>
<dbReference type="GO" id="GO:0016887">
    <property type="term" value="F:ATP hydrolysis activity"/>
    <property type="evidence" value="ECO:0007669"/>
    <property type="project" value="TreeGrafter"/>
</dbReference>
<comment type="caution">
    <text evidence="8">The sequence shown here is derived from an EMBL/GenBank/DDBJ whole genome shotgun (WGS) entry which is preliminary data.</text>
</comment>
<feature type="domain" description="YchF C-terminal" evidence="7">
    <location>
        <begin position="229"/>
        <end position="272"/>
    </location>
</feature>
<gene>
    <name evidence="8" type="ORF">RGQ29_030511</name>
</gene>
<dbReference type="InterPro" id="IPR027417">
    <property type="entry name" value="P-loop_NTPase"/>
</dbReference>
<evidence type="ECO:0000256" key="2">
    <source>
        <dbReference type="ARBA" id="ARBA00022723"/>
    </source>
</evidence>
<keyword evidence="5" id="KW-0460">Magnesium</keyword>
<sequence>MTTTTTTNSYPHLTCQFPTIQRHRTCPTRHRFLPRTCAPVTRKLKLVVAAAAAETRAMKAAENGVLKKGIAEFYDESSGVWEDIWGDHMHHGFYDPDSTVDVSGHRAAQIRMIDEALQFAGVSATLSNFSYKISVTSGPLCRQSPAPRSKAPPACSSFRQRRPSPKNSSHPLKFLLKNLSHLWPPLSPVSGSEVQGTTGLLQLPSTPPIANKTSALPNIIKTGFSAINLIYFFTAGPDEVKCWQIRKHTKSPQAAGAIHTDFERGFICAKVVPNPFFGSSLYSKHYCSLVYCLCCMAYLKIICK</sequence>
<evidence type="ECO:0000256" key="6">
    <source>
        <dbReference type="SAM" id="MobiDB-lite"/>
    </source>
</evidence>
<dbReference type="PANTHER" id="PTHR23305:SF11">
    <property type="entry name" value="OBG-LIKE ATPASE 1"/>
    <property type="match status" value="1"/>
</dbReference>
<dbReference type="EMBL" id="JAXUIC010000009">
    <property type="protein sequence ID" value="KAK4572113.1"/>
    <property type="molecule type" value="Genomic_DNA"/>
</dbReference>
<dbReference type="Pfam" id="PF06071">
    <property type="entry name" value="YchF-GTPase_C"/>
    <property type="match status" value="1"/>
</dbReference>
<evidence type="ECO:0000259" key="7">
    <source>
        <dbReference type="Pfam" id="PF06071"/>
    </source>
</evidence>
<protein>
    <recommendedName>
        <fullName evidence="7">YchF C-terminal domain-containing protein</fullName>
    </recommendedName>
</protein>
<organism evidence="8 9">
    <name type="scientific">Quercus rubra</name>
    <name type="common">Northern red oak</name>
    <name type="synonym">Quercus borealis</name>
    <dbReference type="NCBI Taxonomy" id="3512"/>
    <lineage>
        <taxon>Eukaryota</taxon>
        <taxon>Viridiplantae</taxon>
        <taxon>Streptophyta</taxon>
        <taxon>Embryophyta</taxon>
        <taxon>Tracheophyta</taxon>
        <taxon>Spermatophyta</taxon>
        <taxon>Magnoliopsida</taxon>
        <taxon>eudicotyledons</taxon>
        <taxon>Gunneridae</taxon>
        <taxon>Pentapetalae</taxon>
        <taxon>rosids</taxon>
        <taxon>fabids</taxon>
        <taxon>Fagales</taxon>
        <taxon>Fagaceae</taxon>
        <taxon>Quercus</taxon>
    </lineage>
</organism>
<dbReference type="FunFam" id="3.10.20.30:FF:000029">
    <property type="entry name" value="Obg-like ATPase 1"/>
    <property type="match status" value="1"/>
</dbReference>
<dbReference type="PANTHER" id="PTHR23305">
    <property type="entry name" value="OBG GTPASE FAMILY"/>
    <property type="match status" value="1"/>
</dbReference>
<keyword evidence="2" id="KW-0479">Metal-binding</keyword>
<dbReference type="AlphaFoldDB" id="A0AAN7IAR2"/>
<evidence type="ECO:0000256" key="5">
    <source>
        <dbReference type="ARBA" id="ARBA00022842"/>
    </source>
</evidence>
<evidence type="ECO:0000313" key="9">
    <source>
        <dbReference type="Proteomes" id="UP001324115"/>
    </source>
</evidence>
<accession>A0AAN7IAR2</accession>
<dbReference type="Gene3D" id="3.10.20.30">
    <property type="match status" value="1"/>
</dbReference>
<dbReference type="InterPro" id="IPR012676">
    <property type="entry name" value="TGS-like"/>
</dbReference>
<feature type="region of interest" description="Disordered" evidence="6">
    <location>
        <begin position="138"/>
        <end position="168"/>
    </location>
</feature>
<dbReference type="Proteomes" id="UP001324115">
    <property type="component" value="Unassembled WGS sequence"/>
</dbReference>
<dbReference type="InterPro" id="IPR012675">
    <property type="entry name" value="Beta-grasp_dom_sf"/>
</dbReference>
<dbReference type="Gene3D" id="3.40.50.300">
    <property type="entry name" value="P-loop containing nucleotide triphosphate hydrolases"/>
    <property type="match status" value="1"/>
</dbReference>
<dbReference type="GO" id="GO:0046872">
    <property type="term" value="F:metal ion binding"/>
    <property type="evidence" value="ECO:0007669"/>
    <property type="project" value="UniProtKB-KW"/>
</dbReference>
<dbReference type="SUPFAM" id="SSF81271">
    <property type="entry name" value="TGS-like"/>
    <property type="match status" value="1"/>
</dbReference>
<keyword evidence="9" id="KW-1185">Reference proteome</keyword>
<name>A0AAN7IAR2_QUERU</name>
<proteinExistence type="predicted"/>
<reference evidence="8 9" key="1">
    <citation type="journal article" date="2023" name="G3 (Bethesda)">
        <title>A haplotype-resolved chromosome-scale genome for Quercus rubra L. provides insights into the genetics of adaptive traits for red oak species.</title>
        <authorList>
            <person name="Kapoor B."/>
            <person name="Jenkins J."/>
            <person name="Schmutz J."/>
            <person name="Zhebentyayeva T."/>
            <person name="Kuelheim C."/>
            <person name="Coggeshall M."/>
            <person name="Heim C."/>
            <person name="Lasky J.R."/>
            <person name="Leites L."/>
            <person name="Islam-Faridi N."/>
            <person name="Romero-Severson J."/>
            <person name="DeLeo V.L."/>
            <person name="Lucas S.M."/>
            <person name="Lazic D."/>
            <person name="Gailing O."/>
            <person name="Carlson J."/>
            <person name="Staton M."/>
        </authorList>
    </citation>
    <scope>NUCLEOTIDE SEQUENCE [LARGE SCALE GENOMIC DNA]</scope>
    <source>
        <strain evidence="8">Pseudo-F2</strain>
    </source>
</reference>
<keyword evidence="3" id="KW-0547">Nucleotide-binding</keyword>
<evidence type="ECO:0000256" key="3">
    <source>
        <dbReference type="ARBA" id="ARBA00022741"/>
    </source>
</evidence>
<evidence type="ECO:0000313" key="8">
    <source>
        <dbReference type="EMBL" id="KAK4572113.1"/>
    </source>
</evidence>
<keyword evidence="4" id="KW-0067">ATP-binding</keyword>